<dbReference type="InterPro" id="IPR001216">
    <property type="entry name" value="P-phosphate_BS"/>
</dbReference>
<dbReference type="InterPro" id="IPR001926">
    <property type="entry name" value="TrpB-like_PALP"/>
</dbReference>
<comment type="cofactor">
    <cofactor evidence="1">
        <name>pyridoxal 5'-phosphate</name>
        <dbReference type="ChEBI" id="CHEBI:597326"/>
    </cofactor>
</comment>
<feature type="domain" description="Tryptophan synthase beta chain-like PALP" evidence="3">
    <location>
        <begin position="23"/>
        <end position="309"/>
    </location>
</feature>
<dbReference type="EMBL" id="VXRG01000152">
    <property type="protein sequence ID" value="MXY95449.1"/>
    <property type="molecule type" value="Genomic_DNA"/>
</dbReference>
<dbReference type="GO" id="GO:0016765">
    <property type="term" value="F:transferase activity, transferring alkyl or aryl (other than methyl) groups"/>
    <property type="evidence" value="ECO:0007669"/>
    <property type="project" value="UniProtKB-ARBA"/>
</dbReference>
<dbReference type="PROSITE" id="PS00901">
    <property type="entry name" value="CYS_SYNTHASE"/>
    <property type="match status" value="1"/>
</dbReference>
<name>A0A6B0YZP1_9CHLR</name>
<dbReference type="GO" id="GO:0006535">
    <property type="term" value="P:cysteine biosynthetic process from serine"/>
    <property type="evidence" value="ECO:0007669"/>
    <property type="project" value="InterPro"/>
</dbReference>
<comment type="caution">
    <text evidence="4">The sequence shown here is derived from an EMBL/GenBank/DDBJ whole genome shotgun (WGS) entry which is preliminary data.</text>
</comment>
<sequence>MIAQPLTPFSTKSRAADSAISVLDDIGNTPLLDLTQFAHSCGAPEHVELYAKAEWANPGGSVKARAAFKIVEEAEADGRLGAGQTLIDSSSGNTAIAYALVGAVRRFPVHLVMPKNVSRERKALVKAYGATLIESDPLEGSDGAIRMVREIVAADPDRYFYADQYNNDANWRAHYEGTGPEIWQQTQGRVTHFVAGLGTTGTFVGAGRFLREQSPATCLVAVQPEDELSVIEGLKYLPTAITPGIYVPSLVDLHMTIAADTAWDVTQALARSAGLFVGFSSGAAVAAAVELARELPLDSEGVVVTLLPDDGSKYVSLGLFD</sequence>
<evidence type="ECO:0000256" key="2">
    <source>
        <dbReference type="ARBA" id="ARBA00022898"/>
    </source>
</evidence>
<dbReference type="AlphaFoldDB" id="A0A6B0YZP1"/>
<dbReference type="InterPro" id="IPR050214">
    <property type="entry name" value="Cys_Synth/Cystath_Beta-Synth"/>
</dbReference>
<evidence type="ECO:0000256" key="1">
    <source>
        <dbReference type="ARBA" id="ARBA00001933"/>
    </source>
</evidence>
<dbReference type="CDD" id="cd01561">
    <property type="entry name" value="CBS_like"/>
    <property type="match status" value="1"/>
</dbReference>
<dbReference type="Gene3D" id="3.40.50.1100">
    <property type="match status" value="2"/>
</dbReference>
<dbReference type="Pfam" id="PF00291">
    <property type="entry name" value="PALP"/>
    <property type="match status" value="1"/>
</dbReference>
<organism evidence="4">
    <name type="scientific">Caldilineaceae bacterium SB0664_bin_27</name>
    <dbReference type="NCBI Taxonomy" id="2605260"/>
    <lineage>
        <taxon>Bacteria</taxon>
        <taxon>Bacillati</taxon>
        <taxon>Chloroflexota</taxon>
        <taxon>Caldilineae</taxon>
        <taxon>Caldilineales</taxon>
        <taxon>Caldilineaceae</taxon>
    </lineage>
</organism>
<reference evidence="4" key="1">
    <citation type="submission" date="2019-09" db="EMBL/GenBank/DDBJ databases">
        <title>Characterisation of the sponge microbiome using genome-centric metagenomics.</title>
        <authorList>
            <person name="Engelberts J.P."/>
            <person name="Robbins S.J."/>
            <person name="De Goeij J.M."/>
            <person name="Aranda M."/>
            <person name="Bell S.C."/>
            <person name="Webster N.S."/>
        </authorList>
    </citation>
    <scope>NUCLEOTIDE SEQUENCE</scope>
    <source>
        <strain evidence="4">SB0664_bin_27</strain>
    </source>
</reference>
<proteinExistence type="predicted"/>
<keyword evidence="2" id="KW-0663">Pyridoxal phosphate</keyword>
<protein>
    <submittedName>
        <fullName evidence="4">PLP-dependent cysteine synthase family protein</fullName>
    </submittedName>
</protein>
<evidence type="ECO:0000259" key="3">
    <source>
        <dbReference type="Pfam" id="PF00291"/>
    </source>
</evidence>
<accession>A0A6B0YZP1</accession>
<dbReference type="InterPro" id="IPR036052">
    <property type="entry name" value="TrpB-like_PALP_sf"/>
</dbReference>
<dbReference type="PANTHER" id="PTHR10314">
    <property type="entry name" value="CYSTATHIONINE BETA-SYNTHASE"/>
    <property type="match status" value="1"/>
</dbReference>
<gene>
    <name evidence="4" type="ORF">F4Y42_18560</name>
</gene>
<dbReference type="SUPFAM" id="SSF53686">
    <property type="entry name" value="Tryptophan synthase beta subunit-like PLP-dependent enzymes"/>
    <property type="match status" value="1"/>
</dbReference>
<evidence type="ECO:0000313" key="4">
    <source>
        <dbReference type="EMBL" id="MXY95449.1"/>
    </source>
</evidence>